<dbReference type="Proteomes" id="UP000593890">
    <property type="component" value="Chromosome"/>
</dbReference>
<dbReference type="EMBL" id="AP023321">
    <property type="protein sequence ID" value="BCI61040.1"/>
    <property type="molecule type" value="Genomic_DNA"/>
</dbReference>
<proteinExistence type="predicted"/>
<dbReference type="PANTHER" id="PTHR21310">
    <property type="entry name" value="AMINOGLYCOSIDE PHOSPHOTRANSFERASE-RELATED-RELATED"/>
    <property type="match status" value="1"/>
</dbReference>
<name>A0A7I8D2I2_9FIRM</name>
<accession>A0A7I8D2I2</accession>
<dbReference type="RefSeq" id="WP_425503773.1">
    <property type="nucleotide sequence ID" value="NZ_AP023321.1"/>
</dbReference>
<dbReference type="AlphaFoldDB" id="A0A7I8D2I2"/>
<keyword evidence="3" id="KW-1185">Reference proteome</keyword>
<dbReference type="GO" id="GO:0016740">
    <property type="term" value="F:transferase activity"/>
    <property type="evidence" value="ECO:0007669"/>
    <property type="project" value="UniProtKB-KW"/>
</dbReference>
<reference evidence="3" key="1">
    <citation type="submission" date="2020-07" db="EMBL/GenBank/DDBJ databases">
        <title>Complete genome sequencing of Clostridia bacterium strain 12CBH8.</title>
        <authorList>
            <person name="Sakamoto M."/>
            <person name="Murakami T."/>
            <person name="Mori H."/>
        </authorList>
    </citation>
    <scope>NUCLEOTIDE SEQUENCE [LARGE SCALE GENOMIC DNA]</scope>
    <source>
        <strain evidence="3">12CBH8</strain>
    </source>
</reference>
<gene>
    <name evidence="2" type="ORF">C12CBH8_16790</name>
</gene>
<dbReference type="KEGG" id="sman:C12CBH8_16790"/>
<evidence type="ECO:0000313" key="2">
    <source>
        <dbReference type="EMBL" id="BCI61040.1"/>
    </source>
</evidence>
<evidence type="ECO:0000313" key="3">
    <source>
        <dbReference type="Proteomes" id="UP000593890"/>
    </source>
</evidence>
<sequence>MELGTLIASSENVDVYQQGNIVIKLFKEGCPKTLALYEALTHARVEDTGLSIPRIHEVSVIGSRWAIHMDCIEGKTLAQVMEEDPEHKADHIQQMVEIQLEIHAKKVPKLSKLKDKLKRQIDSLDCIDDVKKYELQTRLDSMPKHIKLCHGNFMPENIILNQNGTFIVDWVAARQGNASADVGRTYLLLSLKDPEMAEQYLNMFCKKTNTSKKYVQEWLPIVAAARLTENRPEERDLLMKWIDVVAYE</sequence>
<protein>
    <submittedName>
        <fullName evidence="2">Aminoglycoside phosphotransferase</fullName>
    </submittedName>
</protein>
<dbReference type="InterPro" id="IPR051678">
    <property type="entry name" value="AGP_Transferase"/>
</dbReference>
<organism evidence="2 3">
    <name type="scientific">Solibaculum mannosilyticum</name>
    <dbReference type="NCBI Taxonomy" id="2780922"/>
    <lineage>
        <taxon>Bacteria</taxon>
        <taxon>Bacillati</taxon>
        <taxon>Bacillota</taxon>
        <taxon>Clostridia</taxon>
        <taxon>Eubacteriales</taxon>
        <taxon>Oscillospiraceae</taxon>
        <taxon>Solibaculum</taxon>
    </lineage>
</organism>
<dbReference type="InterPro" id="IPR002575">
    <property type="entry name" value="Aminoglycoside_PTrfase"/>
</dbReference>
<feature type="domain" description="Aminoglycoside phosphotransferase" evidence="1">
    <location>
        <begin position="27"/>
        <end position="205"/>
    </location>
</feature>
<dbReference type="InterPro" id="IPR011009">
    <property type="entry name" value="Kinase-like_dom_sf"/>
</dbReference>
<keyword evidence="2" id="KW-0808">Transferase</keyword>
<dbReference type="Pfam" id="PF01636">
    <property type="entry name" value="APH"/>
    <property type="match status" value="1"/>
</dbReference>
<evidence type="ECO:0000259" key="1">
    <source>
        <dbReference type="Pfam" id="PF01636"/>
    </source>
</evidence>
<dbReference type="Gene3D" id="3.90.1200.10">
    <property type="match status" value="1"/>
</dbReference>
<dbReference type="SUPFAM" id="SSF56112">
    <property type="entry name" value="Protein kinase-like (PK-like)"/>
    <property type="match status" value="1"/>
</dbReference>